<organism evidence="1 2">
    <name type="scientific">Vagococcus coleopterorum</name>
    <dbReference type="NCBI Taxonomy" id="2714946"/>
    <lineage>
        <taxon>Bacteria</taxon>
        <taxon>Bacillati</taxon>
        <taxon>Bacillota</taxon>
        <taxon>Bacilli</taxon>
        <taxon>Lactobacillales</taxon>
        <taxon>Enterococcaceae</taxon>
        <taxon>Vagococcus</taxon>
    </lineage>
</organism>
<sequence>MQENYSYPLDIEWSQTEMIQVMVMWQTLEDVYETGVLVDDFKKAYQAFKGVIKSIGEERQLGRDFEEASGYSLYHAVQESQKLSSGMKLKMNA</sequence>
<dbReference type="NCBIfam" id="NF003353">
    <property type="entry name" value="PRK04387.1"/>
    <property type="match status" value="1"/>
</dbReference>
<dbReference type="EMBL" id="CP049886">
    <property type="protein sequence ID" value="QIL46249.1"/>
    <property type="molecule type" value="Genomic_DNA"/>
</dbReference>
<gene>
    <name evidence="1" type="ORF">G7081_03780</name>
</gene>
<dbReference type="Pfam" id="PF05256">
    <property type="entry name" value="UPF0223"/>
    <property type="match status" value="1"/>
</dbReference>
<evidence type="ECO:0000313" key="1">
    <source>
        <dbReference type="EMBL" id="QIL46249.1"/>
    </source>
</evidence>
<dbReference type="KEGG" id="vah:G7081_03780"/>
<name>A0A6G8AMQ9_9ENTE</name>
<accession>A0A6G8AMQ9</accession>
<protein>
    <submittedName>
        <fullName evidence="1">Uncharacterized protein</fullName>
    </submittedName>
</protein>
<dbReference type="AlphaFoldDB" id="A0A6G8AMQ9"/>
<proteinExistence type="predicted"/>
<dbReference type="PIRSF" id="PIRSF037260">
    <property type="entry name" value="UPF0223"/>
    <property type="match status" value="1"/>
</dbReference>
<reference evidence="1 2" key="1">
    <citation type="submission" date="2020-03" db="EMBL/GenBank/DDBJ databases">
        <title>Vagococcus sp. nov., isolated from beetles.</title>
        <authorList>
            <person name="Hyun D.-W."/>
            <person name="Bae J.-W."/>
        </authorList>
    </citation>
    <scope>NUCLEOTIDE SEQUENCE [LARGE SCALE GENOMIC DNA]</scope>
    <source>
        <strain evidence="1 2">HDW17A</strain>
    </source>
</reference>
<keyword evidence="2" id="KW-1185">Reference proteome</keyword>
<dbReference type="Proteomes" id="UP000500890">
    <property type="component" value="Chromosome"/>
</dbReference>
<dbReference type="Gene3D" id="1.10.220.80">
    <property type="entry name" value="BH2638-like"/>
    <property type="match status" value="1"/>
</dbReference>
<evidence type="ECO:0000313" key="2">
    <source>
        <dbReference type="Proteomes" id="UP000500890"/>
    </source>
</evidence>
<dbReference type="InterPro" id="IPR007920">
    <property type="entry name" value="UPF0223"/>
</dbReference>
<dbReference type="RefSeq" id="WP_166007540.1">
    <property type="nucleotide sequence ID" value="NZ_CP049886.1"/>
</dbReference>
<dbReference type="SUPFAM" id="SSF158504">
    <property type="entry name" value="BH2638-like"/>
    <property type="match status" value="1"/>
</dbReference>
<dbReference type="InterPro" id="IPR023324">
    <property type="entry name" value="BH2638-like_sf"/>
</dbReference>